<evidence type="ECO:0000313" key="1">
    <source>
        <dbReference type="EMBL" id="OKH12773.1"/>
    </source>
</evidence>
<keyword evidence="2" id="KW-1185">Reference proteome</keyword>
<dbReference type="OrthoDB" id="530015at2"/>
<comment type="caution">
    <text evidence="1">The sequence shown here is derived from an EMBL/GenBank/DDBJ whole genome shotgun (WGS) entry which is preliminary data.</text>
</comment>
<dbReference type="RefSeq" id="WP_073556301.1">
    <property type="nucleotide sequence ID" value="NZ_MRCA01000009.1"/>
</dbReference>
<dbReference type="AlphaFoldDB" id="A0A1U7GWS2"/>
<reference evidence="1 2" key="1">
    <citation type="submission" date="2016-11" db="EMBL/GenBank/DDBJ databases">
        <title>Draft Genome Sequences of Nine Cyanobacterial Strains from Diverse Habitats.</title>
        <authorList>
            <person name="Zhu T."/>
            <person name="Hou S."/>
            <person name="Lu X."/>
            <person name="Hess W.R."/>
        </authorList>
    </citation>
    <scope>NUCLEOTIDE SEQUENCE [LARGE SCALE GENOMIC DNA]</scope>
    <source>
        <strain evidence="1 2">NIES-592</strain>
    </source>
</reference>
<sequence>MNTNINSNITDIIDQHLPLIEKIPNKAPEQAKLDSPSIALFEQNFMQLWQEITHSFEKLLQEVRKKRQNVDIDLKKQVEVTLQVCRTYTGIPSIDEIERRVEIENSYEIVYEKYLNEVRTYFLQHLSSLDDGLKRSLEQVKSQIAEILITKTELGKLTDSKGSEFIKILATEIPDQLIPGVPSKLKVAFQILAELELNYREFILYRIRPHLDGLTPQQAQTLKLTILPSAEQVFLNLKIAHAESVRKCEKALKQLLSEPSQVAFAIVEEFVDRTIRTADVENEWRILLQKLQPGWDDFLFQPEQIQREWINSPQQNTYANIAMSEVEDIFALIDF</sequence>
<protein>
    <submittedName>
        <fullName evidence="1">Uncharacterized protein</fullName>
    </submittedName>
</protein>
<proteinExistence type="predicted"/>
<accession>A0A1U7GWS2</accession>
<dbReference type="Proteomes" id="UP000186391">
    <property type="component" value="Unassembled WGS sequence"/>
</dbReference>
<gene>
    <name evidence="1" type="ORF">NIES592_16250</name>
</gene>
<name>A0A1U7GWS2_9CYAN</name>
<organism evidence="1 2">
    <name type="scientific">Fischerella major NIES-592</name>
    <dbReference type="NCBI Taxonomy" id="210994"/>
    <lineage>
        <taxon>Bacteria</taxon>
        <taxon>Bacillati</taxon>
        <taxon>Cyanobacteriota</taxon>
        <taxon>Cyanophyceae</taxon>
        <taxon>Nostocales</taxon>
        <taxon>Hapalosiphonaceae</taxon>
        <taxon>Fischerella</taxon>
    </lineage>
</organism>
<dbReference type="EMBL" id="MRCA01000009">
    <property type="protein sequence ID" value="OKH12773.1"/>
    <property type="molecule type" value="Genomic_DNA"/>
</dbReference>
<evidence type="ECO:0000313" key="2">
    <source>
        <dbReference type="Proteomes" id="UP000186391"/>
    </source>
</evidence>